<evidence type="ECO:0000313" key="3">
    <source>
        <dbReference type="Proteomes" id="UP001500962"/>
    </source>
</evidence>
<comment type="caution">
    <text evidence="2">The sequence shown here is derived from an EMBL/GenBank/DDBJ whole genome shotgun (WGS) entry which is preliminary data.</text>
</comment>
<dbReference type="EMBL" id="BAAADN010000023">
    <property type="protein sequence ID" value="GAA0459557.1"/>
    <property type="molecule type" value="Genomic_DNA"/>
</dbReference>
<gene>
    <name evidence="2" type="ORF">GCM10008985_14900</name>
</gene>
<proteinExistence type="predicted"/>
<organism evidence="2 3">
    <name type="scientific">Halococcus dombrowskii</name>
    <dbReference type="NCBI Taxonomy" id="179637"/>
    <lineage>
        <taxon>Archaea</taxon>
        <taxon>Methanobacteriati</taxon>
        <taxon>Methanobacteriota</taxon>
        <taxon>Stenosarchaea group</taxon>
        <taxon>Halobacteria</taxon>
        <taxon>Halobacteriales</taxon>
        <taxon>Halococcaceae</taxon>
        <taxon>Halococcus</taxon>
    </lineage>
</organism>
<reference evidence="2" key="1">
    <citation type="journal article" date="2014" name="Int. J. Syst. Evol. Microbiol.">
        <title>Complete genome sequence of Corynebacterium casei LMG S-19264T (=DSM 44701T), isolated from a smear-ripened cheese.</title>
        <authorList>
            <consortium name="US DOE Joint Genome Institute (JGI-PGF)"/>
            <person name="Walter F."/>
            <person name="Albersmeier A."/>
            <person name="Kalinowski J."/>
            <person name="Ruckert C."/>
        </authorList>
    </citation>
    <scope>NUCLEOTIDE SEQUENCE</scope>
    <source>
        <strain evidence="2">JCM 12289</strain>
    </source>
</reference>
<dbReference type="Proteomes" id="UP001500962">
    <property type="component" value="Unassembled WGS sequence"/>
</dbReference>
<protein>
    <submittedName>
        <fullName evidence="2">Uncharacterized protein</fullName>
    </submittedName>
</protein>
<feature type="region of interest" description="Disordered" evidence="1">
    <location>
        <begin position="58"/>
        <end position="77"/>
    </location>
</feature>
<dbReference type="AlphaFoldDB" id="A0AAV3SFQ8"/>
<evidence type="ECO:0000256" key="1">
    <source>
        <dbReference type="SAM" id="MobiDB-lite"/>
    </source>
</evidence>
<evidence type="ECO:0000313" key="2">
    <source>
        <dbReference type="EMBL" id="GAA0459557.1"/>
    </source>
</evidence>
<name>A0AAV3SFQ8_HALDO</name>
<sequence length="77" mass="8449">MVLFLHIEVGVFGYLMCKIRISMISTRNPVQLHENGPRLASYSCLSCLISGGDERGISVPSAADGPKARRRQVTDND</sequence>
<reference evidence="2" key="2">
    <citation type="submission" date="2023-12" db="EMBL/GenBank/DDBJ databases">
        <authorList>
            <person name="Sun Q."/>
            <person name="Inoue M."/>
        </authorList>
    </citation>
    <scope>NUCLEOTIDE SEQUENCE</scope>
    <source>
        <strain evidence="2">JCM 12289</strain>
    </source>
</reference>
<accession>A0AAV3SFQ8</accession>